<dbReference type="SUPFAM" id="SSF102848">
    <property type="entry name" value="NSFL1 (p97 ATPase) cofactor p47, SEP domain"/>
    <property type="match status" value="1"/>
</dbReference>
<accession>A0AAD3SSV9</accession>
<dbReference type="Proteomes" id="UP001279734">
    <property type="component" value="Unassembled WGS sequence"/>
</dbReference>
<keyword evidence="2" id="KW-0472">Membrane</keyword>
<dbReference type="PANTHER" id="PTHR19308">
    <property type="entry name" value="PHOSPHATIDYLCHOLINE TRANSFER PROTEIN"/>
    <property type="match status" value="1"/>
</dbReference>
<reference evidence="4" key="1">
    <citation type="submission" date="2023-05" db="EMBL/GenBank/DDBJ databases">
        <title>Nepenthes gracilis genome sequencing.</title>
        <authorList>
            <person name="Fukushima K."/>
        </authorList>
    </citation>
    <scope>NUCLEOTIDE SEQUENCE</scope>
    <source>
        <strain evidence="4">SING2019-196</strain>
    </source>
</reference>
<evidence type="ECO:0000313" key="4">
    <source>
        <dbReference type="EMBL" id="GMH16076.1"/>
    </source>
</evidence>
<dbReference type="GO" id="GO:0008289">
    <property type="term" value="F:lipid binding"/>
    <property type="evidence" value="ECO:0007669"/>
    <property type="project" value="InterPro"/>
</dbReference>
<comment type="caution">
    <text evidence="4">The sequence shown here is derived from an EMBL/GenBank/DDBJ whole genome shotgun (WGS) entry which is preliminary data.</text>
</comment>
<keyword evidence="2" id="KW-1133">Transmembrane helix</keyword>
<dbReference type="Gene3D" id="3.30.530.20">
    <property type="match status" value="1"/>
</dbReference>
<feature type="region of interest" description="Disordered" evidence="1">
    <location>
        <begin position="388"/>
        <end position="413"/>
    </location>
</feature>
<protein>
    <recommendedName>
        <fullName evidence="3">START domain-containing protein</fullName>
    </recommendedName>
</protein>
<evidence type="ECO:0000256" key="2">
    <source>
        <dbReference type="SAM" id="Phobius"/>
    </source>
</evidence>
<dbReference type="SMART" id="SM00553">
    <property type="entry name" value="SEP"/>
    <property type="match status" value="1"/>
</dbReference>
<feature type="transmembrane region" description="Helical" evidence="2">
    <location>
        <begin position="422"/>
        <end position="452"/>
    </location>
</feature>
<dbReference type="GO" id="GO:0005737">
    <property type="term" value="C:cytoplasm"/>
    <property type="evidence" value="ECO:0007669"/>
    <property type="project" value="UniProtKB-ARBA"/>
</dbReference>
<dbReference type="SUPFAM" id="SSF55961">
    <property type="entry name" value="Bet v1-like"/>
    <property type="match status" value="1"/>
</dbReference>
<feature type="domain" description="START" evidence="3">
    <location>
        <begin position="170"/>
        <end position="357"/>
    </location>
</feature>
<keyword evidence="2" id="KW-0812">Transmembrane</keyword>
<feature type="compositionally biased region" description="Low complexity" evidence="1">
    <location>
        <begin position="388"/>
        <end position="410"/>
    </location>
</feature>
<dbReference type="Pfam" id="PF01852">
    <property type="entry name" value="START"/>
    <property type="match status" value="1"/>
</dbReference>
<dbReference type="InterPro" id="IPR023393">
    <property type="entry name" value="START-like_dom_sf"/>
</dbReference>
<evidence type="ECO:0000259" key="3">
    <source>
        <dbReference type="PROSITE" id="PS50848"/>
    </source>
</evidence>
<dbReference type="InterPro" id="IPR002913">
    <property type="entry name" value="START_lipid-bd_dom"/>
</dbReference>
<evidence type="ECO:0000256" key="1">
    <source>
        <dbReference type="SAM" id="MobiDB-lite"/>
    </source>
</evidence>
<dbReference type="PANTHER" id="PTHR19308:SF13">
    <property type="entry name" value="OS02G0468400 PROTEIN"/>
    <property type="match status" value="1"/>
</dbReference>
<proteinExistence type="predicted"/>
<dbReference type="AlphaFoldDB" id="A0AAD3SSV9"/>
<dbReference type="InterPro" id="IPR051213">
    <property type="entry name" value="START_lipid_transfer"/>
</dbReference>
<dbReference type="PROSITE" id="PS50848">
    <property type="entry name" value="START"/>
    <property type="match status" value="1"/>
</dbReference>
<gene>
    <name evidence="4" type="ORF">Nepgr_017917</name>
</gene>
<dbReference type="InterPro" id="IPR012989">
    <property type="entry name" value="SEP_domain"/>
</dbReference>
<evidence type="ECO:0000313" key="5">
    <source>
        <dbReference type="Proteomes" id="UP001279734"/>
    </source>
</evidence>
<dbReference type="CDD" id="cd08870">
    <property type="entry name" value="START_STARD2_7-like"/>
    <property type="match status" value="1"/>
</dbReference>
<dbReference type="InterPro" id="IPR036241">
    <property type="entry name" value="NSFL1C_SEP_dom_sf"/>
</dbReference>
<name>A0AAD3SSV9_NEPGR</name>
<dbReference type="EMBL" id="BSYO01000016">
    <property type="protein sequence ID" value="GMH16076.1"/>
    <property type="molecule type" value="Genomic_DNA"/>
</dbReference>
<keyword evidence="5" id="KW-1185">Reference proteome</keyword>
<sequence length="461" mass="51951">MPVQDPSKDDDIDAIFNRARQLQAVERPIDSSLHFSSSSRSFTGTERFLSAFLESIRNSKWPKELGLAEWDTHVHVVLVRKDENCPESEKQQVPSQGIGRTLGYNSNAGKLGALYGATRRENLETVSFRSPAARSRSSATNFSSSLRISEIISEADLKSFINYLNEEGNENEKWDNVIDKRNSLLSYKAKCCKPKDGPIKYLSWTVFENCSPDILRDFYMDNDFRKQWDKTFVEYEQLHLDETGGIEIGRIVKKFPLLRPREYILAWRVWEGNNKIFYCIVKECEHPLAPRQRKYVRVGIFRSAWRIRKVPGRNACEIKMVHQEDASLNMNIAKLAFAKGIWSYICEMDNAMRKYSSVSYPSSLGKTAITFTQKIPLELKPLKPEAVSGMPATSTSASSSASEANGGCSSVSMPTRKPLKKLIANGLLIVGGLVFLSHGHSLGAKVAIALILKRLSKHVSK</sequence>
<organism evidence="4 5">
    <name type="scientific">Nepenthes gracilis</name>
    <name type="common">Slender pitcher plant</name>
    <dbReference type="NCBI Taxonomy" id="150966"/>
    <lineage>
        <taxon>Eukaryota</taxon>
        <taxon>Viridiplantae</taxon>
        <taxon>Streptophyta</taxon>
        <taxon>Embryophyta</taxon>
        <taxon>Tracheophyta</taxon>
        <taxon>Spermatophyta</taxon>
        <taxon>Magnoliopsida</taxon>
        <taxon>eudicotyledons</taxon>
        <taxon>Gunneridae</taxon>
        <taxon>Pentapetalae</taxon>
        <taxon>Caryophyllales</taxon>
        <taxon>Nepenthaceae</taxon>
        <taxon>Nepenthes</taxon>
    </lineage>
</organism>